<proteinExistence type="predicted"/>
<sequence length="71" mass="7794">MSNYKAVFDDALFAHHKSTFAFLFPGQLQEAADTAKSTMVGVVGLDSKKVQKVYDAADQEVNVVDKVQMVL</sequence>
<comment type="caution">
    <text evidence="1">The sequence shown here is derived from an EMBL/GenBank/DDBJ whole genome shotgun (WGS) entry which is preliminary data.</text>
</comment>
<evidence type="ECO:0000313" key="2">
    <source>
        <dbReference type="Proteomes" id="UP001472677"/>
    </source>
</evidence>
<keyword evidence="2" id="KW-1185">Reference proteome</keyword>
<protein>
    <submittedName>
        <fullName evidence="1">Uncharacterized protein</fullName>
    </submittedName>
</protein>
<evidence type="ECO:0000313" key="1">
    <source>
        <dbReference type="EMBL" id="KAK8515793.1"/>
    </source>
</evidence>
<name>A0ABR2C8P9_9ROSI</name>
<organism evidence="1 2">
    <name type="scientific">Hibiscus sabdariffa</name>
    <name type="common">roselle</name>
    <dbReference type="NCBI Taxonomy" id="183260"/>
    <lineage>
        <taxon>Eukaryota</taxon>
        <taxon>Viridiplantae</taxon>
        <taxon>Streptophyta</taxon>
        <taxon>Embryophyta</taxon>
        <taxon>Tracheophyta</taxon>
        <taxon>Spermatophyta</taxon>
        <taxon>Magnoliopsida</taxon>
        <taxon>eudicotyledons</taxon>
        <taxon>Gunneridae</taxon>
        <taxon>Pentapetalae</taxon>
        <taxon>rosids</taxon>
        <taxon>malvids</taxon>
        <taxon>Malvales</taxon>
        <taxon>Malvaceae</taxon>
        <taxon>Malvoideae</taxon>
        <taxon>Hibiscus</taxon>
    </lineage>
</organism>
<reference evidence="1 2" key="1">
    <citation type="journal article" date="2024" name="G3 (Bethesda)">
        <title>Genome assembly of Hibiscus sabdariffa L. provides insights into metabolisms of medicinal natural products.</title>
        <authorList>
            <person name="Kim T."/>
        </authorList>
    </citation>
    <scope>NUCLEOTIDE SEQUENCE [LARGE SCALE GENOMIC DNA]</scope>
    <source>
        <strain evidence="1">TK-2024</strain>
        <tissue evidence="1">Old leaves</tissue>
    </source>
</reference>
<gene>
    <name evidence="1" type="ORF">V6N12_075814</name>
</gene>
<accession>A0ABR2C8P9</accession>
<dbReference type="EMBL" id="JBBPBM010000063">
    <property type="protein sequence ID" value="KAK8515793.1"/>
    <property type="molecule type" value="Genomic_DNA"/>
</dbReference>
<dbReference type="Proteomes" id="UP001472677">
    <property type="component" value="Unassembled WGS sequence"/>
</dbReference>